<dbReference type="Pfam" id="PF06146">
    <property type="entry name" value="PsiE"/>
    <property type="match status" value="1"/>
</dbReference>
<keyword evidence="4 6" id="KW-1133">Transmembrane helix</keyword>
<feature type="transmembrane region" description="Helical" evidence="6">
    <location>
        <begin position="97"/>
        <end position="117"/>
    </location>
</feature>
<evidence type="ECO:0000256" key="1">
    <source>
        <dbReference type="ARBA" id="ARBA00004651"/>
    </source>
</evidence>
<evidence type="ECO:0000256" key="5">
    <source>
        <dbReference type="ARBA" id="ARBA00023136"/>
    </source>
</evidence>
<keyword evidence="5 6" id="KW-0472">Membrane</keyword>
<keyword evidence="3 6" id="KW-0812">Transmembrane</keyword>
<name>A0ABY4QN92_9MYCO</name>
<dbReference type="EMBL" id="CP097320">
    <property type="protein sequence ID" value="UQX12344.1"/>
    <property type="molecule type" value="Genomic_DNA"/>
</dbReference>
<organism evidence="7 8">
    <name type="scientific">Candidatus Mycobacterium methanotrophicum</name>
    <dbReference type="NCBI Taxonomy" id="2943498"/>
    <lineage>
        <taxon>Bacteria</taxon>
        <taxon>Bacillati</taxon>
        <taxon>Actinomycetota</taxon>
        <taxon>Actinomycetes</taxon>
        <taxon>Mycobacteriales</taxon>
        <taxon>Mycobacteriaceae</taxon>
        <taxon>Mycobacterium</taxon>
    </lineage>
</organism>
<protein>
    <submittedName>
        <fullName evidence="7">Phosphate-starvation-inducible PsiE family protein</fullName>
    </submittedName>
</protein>
<keyword evidence="8" id="KW-1185">Reference proteome</keyword>
<evidence type="ECO:0000256" key="2">
    <source>
        <dbReference type="ARBA" id="ARBA00022475"/>
    </source>
</evidence>
<reference evidence="7" key="1">
    <citation type="submission" date="2022-05" db="EMBL/GenBank/DDBJ databases">
        <title>A methanotrophic Mycobacterium dominates a cave microbial ecosystem.</title>
        <authorList>
            <person name="Van Spanning R.J.M."/>
            <person name="Guan Q."/>
            <person name="Melkonian C."/>
            <person name="Gallant J."/>
            <person name="Polerecky L."/>
            <person name="Flot J.-F."/>
            <person name="Brandt B.W."/>
            <person name="Braster M."/>
            <person name="Iturbe Espinoza P."/>
            <person name="Aerts J."/>
            <person name="Meima-Franke M."/>
            <person name="Piersma S.R."/>
            <person name="Bunduc C."/>
            <person name="Ummels R."/>
            <person name="Pain A."/>
            <person name="Fleming E.J."/>
            <person name="van der Wel N."/>
            <person name="Gherman V.D."/>
            <person name="Sarbu S.M."/>
            <person name="Bodelier P.L.E."/>
            <person name="Bitter W."/>
        </authorList>
    </citation>
    <scope>NUCLEOTIDE SEQUENCE</scope>
    <source>
        <strain evidence="7">Sulfur Cave</strain>
    </source>
</reference>
<dbReference type="Proteomes" id="UP001056610">
    <property type="component" value="Chromosome"/>
</dbReference>
<keyword evidence="2" id="KW-1003">Cell membrane</keyword>
<feature type="transmembrane region" description="Helical" evidence="6">
    <location>
        <begin position="71"/>
        <end position="91"/>
    </location>
</feature>
<gene>
    <name evidence="7" type="ORF">M5I08_08845</name>
</gene>
<comment type="subcellular location">
    <subcellularLocation>
        <location evidence="1">Cell membrane</location>
        <topology evidence="1">Multi-pass membrane protein</topology>
    </subcellularLocation>
</comment>
<sequence length="165" mass="17550">MDVKSADTRSRLSHRVGGLVDSFETVIYAIAFLLLIAAAILVVIGGAEAVAQAAEHKVNTLQGGVLVLDRVLMVLIVAEIAATLRAVLLYHEIAAEPFLFIGLIACVRRILIVTAQTEQVHSDKQLNRLLLELGALGLLVVGIAAAIFMIRVSTKRAAQADSDDG</sequence>
<evidence type="ECO:0000313" key="8">
    <source>
        <dbReference type="Proteomes" id="UP001056610"/>
    </source>
</evidence>
<feature type="transmembrane region" description="Helical" evidence="6">
    <location>
        <begin position="26"/>
        <end position="50"/>
    </location>
</feature>
<dbReference type="InterPro" id="IPR020948">
    <property type="entry name" value="P_starv_induced_PsiE-like"/>
</dbReference>
<dbReference type="RefSeq" id="WP_219066808.1">
    <property type="nucleotide sequence ID" value="NZ_CAJUXY010000011.1"/>
</dbReference>
<accession>A0ABY4QN92</accession>
<evidence type="ECO:0000256" key="4">
    <source>
        <dbReference type="ARBA" id="ARBA00022989"/>
    </source>
</evidence>
<evidence type="ECO:0000256" key="3">
    <source>
        <dbReference type="ARBA" id="ARBA00022692"/>
    </source>
</evidence>
<feature type="transmembrane region" description="Helical" evidence="6">
    <location>
        <begin position="129"/>
        <end position="150"/>
    </location>
</feature>
<proteinExistence type="predicted"/>
<evidence type="ECO:0000256" key="6">
    <source>
        <dbReference type="SAM" id="Phobius"/>
    </source>
</evidence>
<evidence type="ECO:0000313" key="7">
    <source>
        <dbReference type="EMBL" id="UQX12344.1"/>
    </source>
</evidence>